<dbReference type="AlphaFoldDB" id="A0A4C2AEW1"/>
<name>A0A4C2AEW1_EUMVA</name>
<keyword evidence="3" id="KW-1185">Reference proteome</keyword>
<protein>
    <submittedName>
        <fullName evidence="2">Uncharacterized protein</fullName>
    </submittedName>
</protein>
<reference evidence="2 3" key="1">
    <citation type="journal article" date="2019" name="Commun. Biol.">
        <title>The bagworm genome reveals a unique fibroin gene that provides high tensile strength.</title>
        <authorList>
            <person name="Kono N."/>
            <person name="Nakamura H."/>
            <person name="Ohtoshi R."/>
            <person name="Tomita M."/>
            <person name="Numata K."/>
            <person name="Arakawa K."/>
        </authorList>
    </citation>
    <scope>NUCLEOTIDE SEQUENCE [LARGE SCALE GENOMIC DNA]</scope>
</reference>
<evidence type="ECO:0000313" key="3">
    <source>
        <dbReference type="Proteomes" id="UP000299102"/>
    </source>
</evidence>
<accession>A0A4C2AEW1</accession>
<evidence type="ECO:0000256" key="1">
    <source>
        <dbReference type="SAM" id="MobiDB-lite"/>
    </source>
</evidence>
<dbReference type="Proteomes" id="UP000299102">
    <property type="component" value="Unassembled WGS sequence"/>
</dbReference>
<comment type="caution">
    <text evidence="2">The sequence shown here is derived from an EMBL/GenBank/DDBJ whole genome shotgun (WGS) entry which is preliminary data.</text>
</comment>
<dbReference type="EMBL" id="BGZK01002989">
    <property type="protein sequence ID" value="GBP97699.1"/>
    <property type="molecule type" value="Genomic_DNA"/>
</dbReference>
<evidence type="ECO:0000313" key="2">
    <source>
        <dbReference type="EMBL" id="GBP97699.1"/>
    </source>
</evidence>
<feature type="region of interest" description="Disordered" evidence="1">
    <location>
        <begin position="20"/>
        <end position="124"/>
    </location>
</feature>
<gene>
    <name evidence="2" type="ORF">EVAR_65938_1</name>
</gene>
<organism evidence="2 3">
    <name type="scientific">Eumeta variegata</name>
    <name type="common">Bagworm moth</name>
    <name type="synonym">Eumeta japonica</name>
    <dbReference type="NCBI Taxonomy" id="151549"/>
    <lineage>
        <taxon>Eukaryota</taxon>
        <taxon>Metazoa</taxon>
        <taxon>Ecdysozoa</taxon>
        <taxon>Arthropoda</taxon>
        <taxon>Hexapoda</taxon>
        <taxon>Insecta</taxon>
        <taxon>Pterygota</taxon>
        <taxon>Neoptera</taxon>
        <taxon>Endopterygota</taxon>
        <taxon>Lepidoptera</taxon>
        <taxon>Glossata</taxon>
        <taxon>Ditrysia</taxon>
        <taxon>Tineoidea</taxon>
        <taxon>Psychidae</taxon>
        <taxon>Oiketicinae</taxon>
        <taxon>Eumeta</taxon>
    </lineage>
</organism>
<proteinExistence type="predicted"/>
<sequence length="124" mass="13368">MEVIDLLSEYSNRLPVLRGARHSGASPMTNSHLGDSARPEAAMGRGARPNKAGRRGRARAGGARSERPTSHAGPGQAQRPLPAAELRCARGDRVTRPATTRPGYRPDLERPSPPPFPHTIRCSF</sequence>